<evidence type="ECO:0000313" key="2">
    <source>
        <dbReference type="Proteomes" id="UP000813461"/>
    </source>
</evidence>
<dbReference type="InterPro" id="IPR011008">
    <property type="entry name" value="Dimeric_a/b-barrel"/>
</dbReference>
<dbReference type="PANTHER" id="PTHR40257">
    <property type="match status" value="1"/>
</dbReference>
<protein>
    <recommendedName>
        <fullName evidence="3">DUF1330 domain-containing protein</fullName>
    </recommendedName>
</protein>
<dbReference type="Gene3D" id="3.30.70.100">
    <property type="match status" value="1"/>
</dbReference>
<name>A0A8K0QSW7_9PLEO</name>
<organism evidence="1 2">
    <name type="scientific">Paraphoma chrysanthemicola</name>
    <dbReference type="NCBI Taxonomy" id="798071"/>
    <lineage>
        <taxon>Eukaryota</taxon>
        <taxon>Fungi</taxon>
        <taxon>Dikarya</taxon>
        <taxon>Ascomycota</taxon>
        <taxon>Pezizomycotina</taxon>
        <taxon>Dothideomycetes</taxon>
        <taxon>Pleosporomycetidae</taxon>
        <taxon>Pleosporales</taxon>
        <taxon>Pleosporineae</taxon>
        <taxon>Phaeosphaeriaceae</taxon>
        <taxon>Paraphoma</taxon>
    </lineage>
</organism>
<dbReference type="OrthoDB" id="3500395at2759"/>
<sequence>MPCLPISHENLAEVAKTYDPSKPVFMLNLWRYRDRAVYAPEFAHLSSGPCTGEEALKRYRAAITTVLPPNASVHFSARPLTSVIAPAGEKWDFLALIRYENLQGFRDMVASEKYKREVEPHRLAGLEDMRLICGEGVEG</sequence>
<evidence type="ECO:0008006" key="3">
    <source>
        <dbReference type="Google" id="ProtNLM"/>
    </source>
</evidence>
<accession>A0A8K0QSW7</accession>
<proteinExistence type="predicted"/>
<evidence type="ECO:0000313" key="1">
    <source>
        <dbReference type="EMBL" id="KAH7067089.1"/>
    </source>
</evidence>
<keyword evidence="2" id="KW-1185">Reference proteome</keyword>
<gene>
    <name evidence="1" type="ORF">FB567DRAFT_259347</name>
</gene>
<dbReference type="PANTHER" id="PTHR40257:SF1">
    <property type="entry name" value="DUF1330 DOMAIN-CONTAINING PROTEIN"/>
    <property type="match status" value="1"/>
</dbReference>
<dbReference type="Proteomes" id="UP000813461">
    <property type="component" value="Unassembled WGS sequence"/>
</dbReference>
<dbReference type="EMBL" id="JAGMVJ010000036">
    <property type="protein sequence ID" value="KAH7067089.1"/>
    <property type="molecule type" value="Genomic_DNA"/>
</dbReference>
<comment type="caution">
    <text evidence="1">The sequence shown here is derived from an EMBL/GenBank/DDBJ whole genome shotgun (WGS) entry which is preliminary data.</text>
</comment>
<dbReference type="AlphaFoldDB" id="A0A8K0QSW7"/>
<reference evidence="1" key="1">
    <citation type="journal article" date="2021" name="Nat. Commun.">
        <title>Genetic determinants of endophytism in the Arabidopsis root mycobiome.</title>
        <authorList>
            <person name="Mesny F."/>
            <person name="Miyauchi S."/>
            <person name="Thiergart T."/>
            <person name="Pickel B."/>
            <person name="Atanasova L."/>
            <person name="Karlsson M."/>
            <person name="Huettel B."/>
            <person name="Barry K.W."/>
            <person name="Haridas S."/>
            <person name="Chen C."/>
            <person name="Bauer D."/>
            <person name="Andreopoulos W."/>
            <person name="Pangilinan J."/>
            <person name="LaButti K."/>
            <person name="Riley R."/>
            <person name="Lipzen A."/>
            <person name="Clum A."/>
            <person name="Drula E."/>
            <person name="Henrissat B."/>
            <person name="Kohler A."/>
            <person name="Grigoriev I.V."/>
            <person name="Martin F.M."/>
            <person name="Hacquard S."/>
        </authorList>
    </citation>
    <scope>NUCLEOTIDE SEQUENCE</scope>
    <source>
        <strain evidence="1">MPI-SDFR-AT-0120</strain>
    </source>
</reference>
<dbReference type="SUPFAM" id="SSF54909">
    <property type="entry name" value="Dimeric alpha+beta barrel"/>
    <property type="match status" value="1"/>
</dbReference>